<keyword evidence="3" id="KW-0012">Acyltransferase</keyword>
<comment type="caution">
    <text evidence="3">The sequence shown here is derived from an EMBL/GenBank/DDBJ whole genome shotgun (WGS) entry which is preliminary data.</text>
</comment>
<evidence type="ECO:0000256" key="1">
    <source>
        <dbReference type="SAM" id="Phobius"/>
    </source>
</evidence>
<dbReference type="EMBL" id="JBBUTF010000007">
    <property type="protein sequence ID" value="MEK8026251.1"/>
    <property type="molecule type" value="Genomic_DNA"/>
</dbReference>
<keyword evidence="1" id="KW-1133">Transmembrane helix</keyword>
<name>A0ABU9B9F8_9BURK</name>
<feature type="transmembrane region" description="Helical" evidence="1">
    <location>
        <begin position="79"/>
        <end position="96"/>
    </location>
</feature>
<reference evidence="3 4" key="1">
    <citation type="submission" date="2024-04" db="EMBL/GenBank/DDBJ databases">
        <title>Novel species of the genus Ideonella isolated from streams.</title>
        <authorList>
            <person name="Lu H."/>
        </authorList>
    </citation>
    <scope>NUCLEOTIDE SEQUENCE [LARGE SCALE GENOMIC DNA]</scope>
    <source>
        <strain evidence="3 4">BYS139W</strain>
    </source>
</reference>
<evidence type="ECO:0000313" key="3">
    <source>
        <dbReference type="EMBL" id="MEK8026251.1"/>
    </source>
</evidence>
<keyword evidence="1" id="KW-0812">Transmembrane</keyword>
<gene>
    <name evidence="3" type="ORF">AACH11_09800</name>
</gene>
<dbReference type="GO" id="GO:0015019">
    <property type="term" value="F:heparan-alpha-glucosaminide N-acetyltransferase activity"/>
    <property type="evidence" value="ECO:0007669"/>
    <property type="project" value="UniProtKB-EC"/>
</dbReference>
<feature type="domain" description="Heparan-alpha-glucosaminide N-acetyltransferase catalytic" evidence="2">
    <location>
        <begin position="31"/>
        <end position="253"/>
    </location>
</feature>
<feature type="transmembrane region" description="Helical" evidence="1">
    <location>
        <begin position="108"/>
        <end position="125"/>
    </location>
</feature>
<dbReference type="EC" id="2.3.1.78" evidence="3"/>
<feature type="transmembrane region" description="Helical" evidence="1">
    <location>
        <begin position="40"/>
        <end position="59"/>
    </location>
</feature>
<protein>
    <submittedName>
        <fullName evidence="3">Heparan-alpha-glucosaminide N-acetyltransferase</fullName>
        <ecNumber evidence="3">2.3.1.78</ecNumber>
    </submittedName>
</protein>
<keyword evidence="4" id="KW-1185">Reference proteome</keyword>
<proteinExistence type="predicted"/>
<keyword evidence="3" id="KW-0808">Transferase</keyword>
<keyword evidence="1" id="KW-0472">Membrane</keyword>
<dbReference type="InterPro" id="IPR012429">
    <property type="entry name" value="HGSNAT_cat"/>
</dbReference>
<evidence type="ECO:0000259" key="2">
    <source>
        <dbReference type="Pfam" id="PF07786"/>
    </source>
</evidence>
<dbReference type="Pfam" id="PF07786">
    <property type="entry name" value="HGSNAT_cat"/>
    <property type="match status" value="1"/>
</dbReference>
<organism evidence="3 4">
    <name type="scientific">Pseudaquabacterium rugosum</name>
    <dbReference type="NCBI Taxonomy" id="2984194"/>
    <lineage>
        <taxon>Bacteria</taxon>
        <taxon>Pseudomonadati</taxon>
        <taxon>Pseudomonadota</taxon>
        <taxon>Betaproteobacteria</taxon>
        <taxon>Burkholderiales</taxon>
        <taxon>Sphaerotilaceae</taxon>
        <taxon>Pseudaquabacterium</taxon>
    </lineage>
</organism>
<sequence>MTDTPAAEQAAEHASLAASSRADAPATPPPRCALLDALRGLAIVWMVGFHAAFDLNWLGFIQPRWHFTRDPLWTTQRTLIVSLFMLCAGLALALTLRAAPARPRFWRRWAQIAACAAGVSIGSAWLFPHSWISFGVLHAMAAMQLILHPLRERLGRTPPWRLLALGALAIALPQVIADPWFDTRWTNPLGLVTRKPVTEDWVPLLPWSGLLLWGLAAGRALPAAWLARPLPRASGPLQAIGRWPLTVYMLHQPLLLGLLWAWRSWRPAG</sequence>
<accession>A0ABU9B9F8</accession>
<dbReference type="RefSeq" id="WP_341374030.1">
    <property type="nucleotide sequence ID" value="NZ_JBBUTF010000007.1"/>
</dbReference>
<evidence type="ECO:0000313" key="4">
    <source>
        <dbReference type="Proteomes" id="UP001368500"/>
    </source>
</evidence>
<dbReference type="Proteomes" id="UP001368500">
    <property type="component" value="Unassembled WGS sequence"/>
</dbReference>